<dbReference type="PANTHER" id="PTHR31232">
    <property type="match status" value="1"/>
</dbReference>
<feature type="signal peptide" evidence="6">
    <location>
        <begin position="1"/>
        <end position="24"/>
    </location>
</feature>
<evidence type="ECO:0000256" key="6">
    <source>
        <dbReference type="RuleBase" id="RU367044"/>
    </source>
</evidence>
<dbReference type="Proteomes" id="UP000029121">
    <property type="component" value="Unassembled WGS sequence"/>
</dbReference>
<evidence type="ECO:0000256" key="3">
    <source>
        <dbReference type="ARBA" id="ARBA00022471"/>
    </source>
</evidence>
<dbReference type="AlphaFoldDB" id="R0IBS1"/>
<dbReference type="PANTHER" id="PTHR31232:SF43">
    <property type="entry name" value="S-PROTEIN HOMOLOG 29-RELATED"/>
    <property type="match status" value="1"/>
</dbReference>
<gene>
    <name evidence="7" type="ORF">CARUB_v10021574mg</name>
</gene>
<sequence>MKISSKTLVVLSIMFCYVISLCHGSFRPFTKTVVTLTNNISPPTVLTLNCTSKSDVLTGNVPPGQKYLWKFIANWWLTTKFTCRFSWANQVKWFDVYTADRDQGNCFECNWSIMADRLCSSGYLDQANNRCYQY</sequence>
<comment type="subcellular location">
    <subcellularLocation>
        <location evidence="1 6">Secreted</location>
    </subcellularLocation>
</comment>
<evidence type="ECO:0000256" key="2">
    <source>
        <dbReference type="ARBA" id="ARBA00005581"/>
    </source>
</evidence>
<organism evidence="7 8">
    <name type="scientific">Capsella rubella</name>
    <dbReference type="NCBI Taxonomy" id="81985"/>
    <lineage>
        <taxon>Eukaryota</taxon>
        <taxon>Viridiplantae</taxon>
        <taxon>Streptophyta</taxon>
        <taxon>Embryophyta</taxon>
        <taxon>Tracheophyta</taxon>
        <taxon>Spermatophyta</taxon>
        <taxon>Magnoliopsida</taxon>
        <taxon>eudicotyledons</taxon>
        <taxon>Gunneridae</taxon>
        <taxon>Pentapetalae</taxon>
        <taxon>rosids</taxon>
        <taxon>malvids</taxon>
        <taxon>Brassicales</taxon>
        <taxon>Brassicaceae</taxon>
        <taxon>Camelineae</taxon>
        <taxon>Capsella</taxon>
    </lineage>
</organism>
<feature type="chain" id="PRO_5025094706" description="S-protein homolog" evidence="6">
    <location>
        <begin position="25"/>
        <end position="134"/>
    </location>
</feature>
<proteinExistence type="inferred from homology"/>
<protein>
    <recommendedName>
        <fullName evidence="6">S-protein homolog</fullName>
    </recommendedName>
</protein>
<dbReference type="GO" id="GO:0005576">
    <property type="term" value="C:extracellular region"/>
    <property type="evidence" value="ECO:0007669"/>
    <property type="project" value="UniProtKB-SubCell"/>
</dbReference>
<accession>R0IBS1</accession>
<evidence type="ECO:0000256" key="4">
    <source>
        <dbReference type="ARBA" id="ARBA00022525"/>
    </source>
</evidence>
<evidence type="ECO:0000313" key="8">
    <source>
        <dbReference type="Proteomes" id="UP000029121"/>
    </source>
</evidence>
<name>R0IBS1_9BRAS</name>
<keyword evidence="3 6" id="KW-0713">Self-incompatibility</keyword>
<evidence type="ECO:0000313" key="7">
    <source>
        <dbReference type="EMBL" id="EOA34073.1"/>
    </source>
</evidence>
<keyword evidence="5 6" id="KW-0732">Signal</keyword>
<evidence type="ECO:0000256" key="1">
    <source>
        <dbReference type="ARBA" id="ARBA00004613"/>
    </source>
</evidence>
<dbReference type="InterPro" id="IPR010264">
    <property type="entry name" value="Self-incomp_S1"/>
</dbReference>
<dbReference type="GO" id="GO:0060320">
    <property type="term" value="P:rejection of self pollen"/>
    <property type="evidence" value="ECO:0007669"/>
    <property type="project" value="UniProtKB-KW"/>
</dbReference>
<comment type="similarity">
    <text evidence="2 6">Belongs to the plant self-incompatibility (S1) protein family.</text>
</comment>
<evidence type="ECO:0000256" key="5">
    <source>
        <dbReference type="ARBA" id="ARBA00022729"/>
    </source>
</evidence>
<dbReference type="EMBL" id="KB870806">
    <property type="protein sequence ID" value="EOA34073.1"/>
    <property type="molecule type" value="Genomic_DNA"/>
</dbReference>
<dbReference type="Pfam" id="PF05938">
    <property type="entry name" value="Self-incomp_S1"/>
    <property type="match status" value="1"/>
</dbReference>
<keyword evidence="8" id="KW-1185">Reference proteome</keyword>
<reference evidence="8" key="1">
    <citation type="journal article" date="2013" name="Nat. Genet.">
        <title>The Capsella rubella genome and the genomic consequences of rapid mating system evolution.</title>
        <authorList>
            <person name="Slotte T."/>
            <person name="Hazzouri K.M."/>
            <person name="Agren J.A."/>
            <person name="Koenig D."/>
            <person name="Maumus F."/>
            <person name="Guo Y.L."/>
            <person name="Steige K."/>
            <person name="Platts A.E."/>
            <person name="Escobar J.S."/>
            <person name="Newman L.K."/>
            <person name="Wang W."/>
            <person name="Mandakova T."/>
            <person name="Vello E."/>
            <person name="Smith L.M."/>
            <person name="Henz S.R."/>
            <person name="Steffen J."/>
            <person name="Takuno S."/>
            <person name="Brandvain Y."/>
            <person name="Coop G."/>
            <person name="Andolfatto P."/>
            <person name="Hu T.T."/>
            <person name="Blanchette M."/>
            <person name="Clark R.M."/>
            <person name="Quesneville H."/>
            <person name="Nordborg M."/>
            <person name="Gaut B.S."/>
            <person name="Lysak M.A."/>
            <person name="Jenkins J."/>
            <person name="Grimwood J."/>
            <person name="Chapman J."/>
            <person name="Prochnik S."/>
            <person name="Shu S."/>
            <person name="Rokhsar D."/>
            <person name="Schmutz J."/>
            <person name="Weigel D."/>
            <person name="Wright S.I."/>
        </authorList>
    </citation>
    <scope>NUCLEOTIDE SEQUENCE [LARGE SCALE GENOMIC DNA]</scope>
    <source>
        <strain evidence="8">cv. Monte Gargano</strain>
    </source>
</reference>
<keyword evidence="4 6" id="KW-0964">Secreted</keyword>